<evidence type="ECO:0000313" key="1">
    <source>
        <dbReference type="EMBL" id="SOB51608.1"/>
    </source>
</evidence>
<dbReference type="EMBL" id="OBKZ01000013">
    <property type="protein sequence ID" value="SOB51608.1"/>
    <property type="molecule type" value="Genomic_DNA"/>
</dbReference>
<organism evidence="1 2">
    <name type="scientific">Pseudomonas lundensis</name>
    <dbReference type="NCBI Taxonomy" id="86185"/>
    <lineage>
        <taxon>Bacteria</taxon>
        <taxon>Pseudomonadati</taxon>
        <taxon>Pseudomonadota</taxon>
        <taxon>Gammaproteobacteria</taxon>
        <taxon>Pseudomonadales</taxon>
        <taxon>Pseudomonadaceae</taxon>
        <taxon>Pseudomonas</taxon>
    </lineage>
</organism>
<reference evidence="1 2" key="1">
    <citation type="submission" date="2017-08" db="EMBL/GenBank/DDBJ databases">
        <authorList>
            <person name="Chaillou S."/>
        </authorList>
    </citation>
    <scope>NUCLEOTIDE SEQUENCE [LARGE SCALE GENOMIC DNA]</scope>
    <source>
        <strain evidence="1 2">MFPA15A1205</strain>
    </source>
</reference>
<dbReference type="AlphaFoldDB" id="A0AAX2H6I6"/>
<sequence length="66" mass="7562">MALYLLGLKPDAARLMARQGTRFDKAAMLLQSVRPQINPPFQIRRLEQQSFARNHPHDGVFTLCEP</sequence>
<proteinExistence type="predicted"/>
<evidence type="ECO:0000313" key="2">
    <source>
        <dbReference type="Proteomes" id="UP000219564"/>
    </source>
</evidence>
<name>A0AAX2H6I6_9PSED</name>
<accession>A0AAX2H6I6</accession>
<dbReference type="Proteomes" id="UP000219564">
    <property type="component" value="Unassembled WGS sequence"/>
</dbReference>
<gene>
    <name evidence="1" type="ORF">PLUA15_200006</name>
</gene>
<protein>
    <submittedName>
        <fullName evidence="1">Uncharacterized protein</fullName>
    </submittedName>
</protein>
<comment type="caution">
    <text evidence="1">The sequence shown here is derived from an EMBL/GenBank/DDBJ whole genome shotgun (WGS) entry which is preliminary data.</text>
</comment>